<reference evidence="3" key="1">
    <citation type="journal article" date="2021" name="Sci. Rep.">
        <title>Diploid genomic architecture of Nitzschia inconspicua, an elite biomass production diatom.</title>
        <authorList>
            <person name="Oliver A."/>
            <person name="Podell S."/>
            <person name="Pinowska A."/>
            <person name="Traller J.C."/>
            <person name="Smith S.R."/>
            <person name="McClure R."/>
            <person name="Beliaev A."/>
            <person name="Bohutskyi P."/>
            <person name="Hill E.A."/>
            <person name="Rabines A."/>
            <person name="Zheng H."/>
            <person name="Allen L.Z."/>
            <person name="Kuo A."/>
            <person name="Grigoriev I.V."/>
            <person name="Allen A.E."/>
            <person name="Hazlebeck D."/>
            <person name="Allen E.E."/>
        </authorList>
    </citation>
    <scope>NUCLEOTIDE SEQUENCE</scope>
    <source>
        <strain evidence="3">Hildebrandi</strain>
    </source>
</reference>
<keyword evidence="1" id="KW-0812">Transmembrane</keyword>
<dbReference type="InterPro" id="IPR005114">
    <property type="entry name" value="Helicase_assoc"/>
</dbReference>
<keyword evidence="3" id="KW-0067">ATP-binding</keyword>
<feature type="domain" description="Helicase-associated" evidence="2">
    <location>
        <begin position="170"/>
        <end position="237"/>
    </location>
</feature>
<comment type="caution">
    <text evidence="3">The sequence shown here is derived from an EMBL/GenBank/DDBJ whole genome shotgun (WGS) entry which is preliminary data.</text>
</comment>
<dbReference type="Proteomes" id="UP000693970">
    <property type="component" value="Unassembled WGS sequence"/>
</dbReference>
<reference evidence="3" key="2">
    <citation type="submission" date="2021-04" db="EMBL/GenBank/DDBJ databases">
        <authorList>
            <person name="Podell S."/>
        </authorList>
    </citation>
    <scope>NUCLEOTIDE SEQUENCE</scope>
    <source>
        <strain evidence="3">Hildebrandi</strain>
    </source>
</reference>
<feature type="domain" description="Helicase-associated" evidence="2">
    <location>
        <begin position="86"/>
        <end position="149"/>
    </location>
</feature>
<dbReference type="PANTHER" id="PTHR33418">
    <property type="entry name" value="HELICASE-ASSOCIATED"/>
    <property type="match status" value="1"/>
</dbReference>
<dbReference type="OrthoDB" id="45515at2759"/>
<proteinExistence type="predicted"/>
<sequence length="864" mass="102174">MTCCPSVLFWIFPVAIVFIVHFHVPADGWCVPTTSRRIVIPWAKTSTLSSPTTTRQPIHLSGRKVSTTETSKERVSTIKRDTNYEKGWESTYQRLVKFRKEHGHTMVPESFNDGDEKPHLGRWVIKQRSLRKRKDYSIQRAEKLDSIGFVWTYDAEARSHLSTNYPESKHEKTWESTYQRLVKFRNEHGHTMVPQSFNDGDNQPHLGTWVVKQRYRYKSQNTSYSKIRAEKLNSIGFVWTLDAEYRSQVSAEQRRLRHEKAWDRMYQRLVKFQNKHGHTMVPNSFDDGEGQPRLGTWVIKQRYRRRRNDPPYSSKRVEKLNSIGFVWTLDAEDLSHQTRDDKTWNKTVYRLKEYKQQHGHVNVPHKYNDGQRPHLGTWVSHQRNHYREYQNPNYSVGLITKERIEILESLGFEWNPERKDEFEDAWMSQFKAMKKFVKKYNTTKVSHNLVGYNSSIAITLNWAHKQRVLYNQYLMNKPSTITPQQIDLLHSIDFAWNLTNKTSHEKWIHQYFKLYCHHFQHNNTVISQSSGYNSDFVYWVEIQKRDYNAGKLPQGKIDLLNDLNFDWTPDPVTTWEDLYEQLSLYYDRFGSTLINTKIDKDLGMWTSELRILYSKGDLDPTWVAKLNQLKFDWDAEDVNWNAMYDRLVAYKKKHGTVCVPDTCPDDPPLRNWVQTNRKAYKCIITNGMDDISVQNQSAVFEVAQKKATKRFPASIHAARLLKLLEIEFVWSPLDVQWQEMFDKLVAYKESNGHTLVPYESLEHPDLAVWVHNQRSSSETMSEARKTALDAIGFVWDPCEVLWNEMFHKYCDMQARNVSTINTNSSEEIKKVMYWINTQRSSYRKGKLSKARISRLESTGFTWKL</sequence>
<keyword evidence="4" id="KW-1185">Reference proteome</keyword>
<feature type="domain" description="Helicase-associated" evidence="2">
    <location>
        <begin position="734"/>
        <end position="793"/>
    </location>
</feature>
<dbReference type="EMBL" id="JAGRRH010000026">
    <property type="protein sequence ID" value="KAG7341302.1"/>
    <property type="molecule type" value="Genomic_DNA"/>
</dbReference>
<keyword evidence="3" id="KW-0378">Hydrolase</keyword>
<feature type="domain" description="Helicase-associated" evidence="2">
    <location>
        <begin position="258"/>
        <end position="325"/>
    </location>
</feature>
<accession>A0A9K3KD61</accession>
<dbReference type="GO" id="GO:0004386">
    <property type="term" value="F:helicase activity"/>
    <property type="evidence" value="ECO:0007669"/>
    <property type="project" value="UniProtKB-KW"/>
</dbReference>
<keyword evidence="1" id="KW-0472">Membrane</keyword>
<feature type="domain" description="Helicase-associated" evidence="2">
    <location>
        <begin position="341"/>
        <end position="412"/>
    </location>
</feature>
<keyword evidence="1" id="KW-1133">Transmembrane helix</keyword>
<protein>
    <submittedName>
        <fullName evidence="3">Helicase domain protein</fullName>
    </submittedName>
</protein>
<feature type="domain" description="Helicase-associated" evidence="2">
    <location>
        <begin position="574"/>
        <end position="631"/>
    </location>
</feature>
<dbReference type="Pfam" id="PF03457">
    <property type="entry name" value="HA"/>
    <property type="match status" value="8"/>
</dbReference>
<feature type="domain" description="Helicase-associated" evidence="2">
    <location>
        <begin position="637"/>
        <end position="681"/>
    </location>
</feature>
<keyword evidence="3" id="KW-0347">Helicase</keyword>
<evidence type="ECO:0000256" key="1">
    <source>
        <dbReference type="SAM" id="Phobius"/>
    </source>
</evidence>
<keyword evidence="3" id="KW-0547">Nucleotide-binding</keyword>
<feature type="domain" description="Helicase-associated" evidence="2">
    <location>
        <begin position="802"/>
        <end position="860"/>
    </location>
</feature>
<name>A0A9K3KD61_9STRA</name>
<dbReference type="AlphaFoldDB" id="A0A9K3KD61"/>
<feature type="transmembrane region" description="Helical" evidence="1">
    <location>
        <begin position="7"/>
        <end position="24"/>
    </location>
</feature>
<evidence type="ECO:0000259" key="2">
    <source>
        <dbReference type="Pfam" id="PF03457"/>
    </source>
</evidence>
<gene>
    <name evidence="3" type="ORF">IV203_023253</name>
</gene>
<dbReference type="PANTHER" id="PTHR33418:SF1">
    <property type="entry name" value="HELICASE-ASSOCIATED DOMAIN-CONTAINING PROTEIN"/>
    <property type="match status" value="1"/>
</dbReference>
<evidence type="ECO:0000313" key="4">
    <source>
        <dbReference type="Proteomes" id="UP000693970"/>
    </source>
</evidence>
<organism evidence="3 4">
    <name type="scientific">Nitzschia inconspicua</name>
    <dbReference type="NCBI Taxonomy" id="303405"/>
    <lineage>
        <taxon>Eukaryota</taxon>
        <taxon>Sar</taxon>
        <taxon>Stramenopiles</taxon>
        <taxon>Ochrophyta</taxon>
        <taxon>Bacillariophyta</taxon>
        <taxon>Bacillariophyceae</taxon>
        <taxon>Bacillariophycidae</taxon>
        <taxon>Bacillariales</taxon>
        <taxon>Bacillariaceae</taxon>
        <taxon>Nitzschia</taxon>
    </lineage>
</organism>
<evidence type="ECO:0000313" key="3">
    <source>
        <dbReference type="EMBL" id="KAG7341302.1"/>
    </source>
</evidence>